<proteinExistence type="predicted"/>
<evidence type="ECO:0000313" key="2">
    <source>
        <dbReference type="EMBL" id="TCK20654.1"/>
    </source>
</evidence>
<dbReference type="Proteomes" id="UP000295560">
    <property type="component" value="Unassembled WGS sequence"/>
</dbReference>
<organism evidence="2 3">
    <name type="scientific">Pseudonocardia endophytica</name>
    <dbReference type="NCBI Taxonomy" id="401976"/>
    <lineage>
        <taxon>Bacteria</taxon>
        <taxon>Bacillati</taxon>
        <taxon>Actinomycetota</taxon>
        <taxon>Actinomycetes</taxon>
        <taxon>Pseudonocardiales</taxon>
        <taxon>Pseudonocardiaceae</taxon>
        <taxon>Pseudonocardia</taxon>
    </lineage>
</organism>
<keyword evidence="3" id="KW-1185">Reference proteome</keyword>
<dbReference type="PANTHER" id="PTHR23025:SF4">
    <property type="entry name" value="ALPHA_BETA HYDROLASE FOLD-3 DOMAIN-CONTAINING PROTEIN"/>
    <property type="match status" value="1"/>
</dbReference>
<dbReference type="GO" id="GO:0004771">
    <property type="term" value="F:sterol ester esterase activity"/>
    <property type="evidence" value="ECO:0007669"/>
    <property type="project" value="TreeGrafter"/>
</dbReference>
<dbReference type="AlphaFoldDB" id="A0A4R1HEV6"/>
<accession>A0A4R1HEV6</accession>
<sequence length="362" mass="37409">MSTSVSHAGPGLRARALRTALHAVLGMPLPLKRALAGRPVHVDGQDLDLDFQVLRTVTGSNRGRAAPPRDARTIRTGQSFFGGVVAGDPEPGVLRTDTTVPGADGDLTARLYTPDTLTGASPVLVYFHGGGFVAGGVDTHDGLCAALCADAEVRVLSVEYRLAPEHPFPAPVEDCVAAFGYVAGHPDRFGAVAGSVAVGGDSAGGSLALTVAHETVRSGGPVPAFVLAFFPVVDLVPTAPSRTLFGHGFFLTSEAIDVLTSWYVPDELRSDPRLALTDSDLAGMPPVYVATAGFDPLRDEAEALVDRLRAAGVPATLRRHPDLVHGFATALGIGPRPRQAVAEAAVALRAALLPAPADPAEP</sequence>
<dbReference type="RefSeq" id="WP_132429515.1">
    <property type="nucleotide sequence ID" value="NZ_SMFZ01000002.1"/>
</dbReference>
<dbReference type="SUPFAM" id="SSF53474">
    <property type="entry name" value="alpha/beta-Hydrolases"/>
    <property type="match status" value="1"/>
</dbReference>
<dbReference type="InterPro" id="IPR029058">
    <property type="entry name" value="AB_hydrolase_fold"/>
</dbReference>
<dbReference type="OrthoDB" id="3206739at2"/>
<reference evidence="2 3" key="1">
    <citation type="submission" date="2019-03" db="EMBL/GenBank/DDBJ databases">
        <title>Sequencing the genomes of 1000 actinobacteria strains.</title>
        <authorList>
            <person name="Klenk H.-P."/>
        </authorList>
    </citation>
    <scope>NUCLEOTIDE SEQUENCE [LARGE SCALE GENOMIC DNA]</scope>
    <source>
        <strain evidence="2 3">DSM 44969</strain>
    </source>
</reference>
<feature type="domain" description="Alpha/beta hydrolase fold-3" evidence="1">
    <location>
        <begin position="124"/>
        <end position="328"/>
    </location>
</feature>
<dbReference type="GO" id="GO:0005829">
    <property type="term" value="C:cytosol"/>
    <property type="evidence" value="ECO:0007669"/>
    <property type="project" value="TreeGrafter"/>
</dbReference>
<dbReference type="PANTHER" id="PTHR23025">
    <property type="entry name" value="TRIACYLGLYCEROL LIPASE"/>
    <property type="match status" value="1"/>
</dbReference>
<dbReference type="Gene3D" id="3.40.50.1820">
    <property type="entry name" value="alpha/beta hydrolase"/>
    <property type="match status" value="1"/>
</dbReference>
<comment type="caution">
    <text evidence="2">The sequence shown here is derived from an EMBL/GenBank/DDBJ whole genome shotgun (WGS) entry which is preliminary data.</text>
</comment>
<dbReference type="Pfam" id="PF07859">
    <property type="entry name" value="Abhydrolase_3"/>
    <property type="match status" value="1"/>
</dbReference>
<evidence type="ECO:0000313" key="3">
    <source>
        <dbReference type="Proteomes" id="UP000295560"/>
    </source>
</evidence>
<protein>
    <submittedName>
        <fullName evidence="2">Acetyl esterase</fullName>
    </submittedName>
</protein>
<gene>
    <name evidence="2" type="ORF">EV378_4615</name>
</gene>
<dbReference type="GO" id="GO:0004806">
    <property type="term" value="F:triacylglycerol lipase activity"/>
    <property type="evidence" value="ECO:0007669"/>
    <property type="project" value="TreeGrafter"/>
</dbReference>
<evidence type="ECO:0000259" key="1">
    <source>
        <dbReference type="Pfam" id="PF07859"/>
    </source>
</evidence>
<name>A0A4R1HEV6_PSEEN</name>
<dbReference type="InterPro" id="IPR013094">
    <property type="entry name" value="AB_hydrolase_3"/>
</dbReference>
<dbReference type="GO" id="GO:0019433">
    <property type="term" value="P:triglyceride catabolic process"/>
    <property type="evidence" value="ECO:0007669"/>
    <property type="project" value="TreeGrafter"/>
</dbReference>
<dbReference type="EMBL" id="SMFZ01000002">
    <property type="protein sequence ID" value="TCK20654.1"/>
    <property type="molecule type" value="Genomic_DNA"/>
</dbReference>